<dbReference type="Proteomes" id="UP000533017">
    <property type="component" value="Unassembled WGS sequence"/>
</dbReference>
<reference evidence="1 4" key="2">
    <citation type="submission" date="2020-07" db="EMBL/GenBank/DDBJ databases">
        <title>Sequencing the genomes of 1000 actinobacteria strains.</title>
        <authorList>
            <person name="Klenk H.-P."/>
        </authorList>
    </citation>
    <scope>NUCLEOTIDE SEQUENCE [LARGE SCALE GENOMIC DNA]</scope>
    <source>
        <strain evidence="1 4">DSM 45117</strain>
    </source>
</reference>
<keyword evidence="4" id="KW-1185">Reference proteome</keyword>
<evidence type="ECO:0000313" key="3">
    <source>
        <dbReference type="Proteomes" id="UP000199052"/>
    </source>
</evidence>
<evidence type="ECO:0000313" key="4">
    <source>
        <dbReference type="Proteomes" id="UP000533017"/>
    </source>
</evidence>
<dbReference type="RefSeq" id="WP_092890682.1">
    <property type="nucleotide sequence ID" value="NZ_FOOI01000031.1"/>
</dbReference>
<accession>A0A1I3CAM9</accession>
<reference evidence="2 3" key="1">
    <citation type="submission" date="2016-10" db="EMBL/GenBank/DDBJ databases">
        <authorList>
            <person name="de Groot N.N."/>
        </authorList>
    </citation>
    <scope>NUCLEOTIDE SEQUENCE [LARGE SCALE GENOMIC DNA]</scope>
    <source>
        <strain evidence="2 3">CPCC 202808</strain>
    </source>
</reference>
<sequence>MRKLLLIGLALVVVAGFGVCGWQLQQAREREAALTKRIDALERSAGTSQDGTKAIAKLLIGVSSRTGSLANEVSDLQQATFDGQVSTYGPSLDSRLTALEAQDERYTPVTDNTAQVTQLQMRLDRLCNAVRFNSPSATC</sequence>
<dbReference type="EMBL" id="FOOI01000031">
    <property type="protein sequence ID" value="SFH71493.1"/>
    <property type="molecule type" value="Genomic_DNA"/>
</dbReference>
<protein>
    <submittedName>
        <fullName evidence="1">BMFP domain-containing protein YqiC</fullName>
    </submittedName>
</protein>
<gene>
    <name evidence="1" type="ORF">FHR37_005588</name>
    <name evidence="2" type="ORF">SAMN05421678_1317</name>
</gene>
<dbReference type="EMBL" id="JACBZA010000001">
    <property type="protein sequence ID" value="NYH86737.1"/>
    <property type="molecule type" value="Genomic_DNA"/>
</dbReference>
<evidence type="ECO:0000313" key="1">
    <source>
        <dbReference type="EMBL" id="NYH86737.1"/>
    </source>
</evidence>
<proteinExistence type="predicted"/>
<organism evidence="2 3">
    <name type="scientific">Actinopolymorpha cephalotaxi</name>
    <dbReference type="NCBI Taxonomy" id="504797"/>
    <lineage>
        <taxon>Bacteria</taxon>
        <taxon>Bacillati</taxon>
        <taxon>Actinomycetota</taxon>
        <taxon>Actinomycetes</taxon>
        <taxon>Propionibacteriales</taxon>
        <taxon>Actinopolymorphaceae</taxon>
        <taxon>Actinopolymorpha</taxon>
    </lineage>
</organism>
<name>A0A1I3CAM9_9ACTN</name>
<dbReference type="AlphaFoldDB" id="A0A1I3CAM9"/>
<dbReference type="Proteomes" id="UP000199052">
    <property type="component" value="Unassembled WGS sequence"/>
</dbReference>
<evidence type="ECO:0000313" key="2">
    <source>
        <dbReference type="EMBL" id="SFH71493.1"/>
    </source>
</evidence>